<evidence type="ECO:0000313" key="2">
    <source>
        <dbReference type="Proteomes" id="UP000694422"/>
    </source>
</evidence>
<protein>
    <submittedName>
        <fullName evidence="1">Uncharacterized protein</fullName>
    </submittedName>
</protein>
<dbReference type="AlphaFoldDB" id="A0A8C9PYM7"/>
<keyword evidence="2" id="KW-1185">Reference proteome</keyword>
<reference evidence="1" key="2">
    <citation type="submission" date="2025-09" db="UniProtKB">
        <authorList>
            <consortium name="Ensembl"/>
        </authorList>
    </citation>
    <scope>IDENTIFICATION</scope>
</reference>
<name>A0A8C9PYM7_SPEDA</name>
<proteinExistence type="predicted"/>
<dbReference type="Proteomes" id="UP000694422">
    <property type="component" value="Unplaced"/>
</dbReference>
<organism evidence="1 2">
    <name type="scientific">Spermophilus dauricus</name>
    <name type="common">Daurian ground squirrel</name>
    <dbReference type="NCBI Taxonomy" id="99837"/>
    <lineage>
        <taxon>Eukaryota</taxon>
        <taxon>Metazoa</taxon>
        <taxon>Chordata</taxon>
        <taxon>Craniata</taxon>
        <taxon>Vertebrata</taxon>
        <taxon>Euteleostomi</taxon>
        <taxon>Mammalia</taxon>
        <taxon>Eutheria</taxon>
        <taxon>Euarchontoglires</taxon>
        <taxon>Glires</taxon>
        <taxon>Rodentia</taxon>
        <taxon>Sciuromorpha</taxon>
        <taxon>Sciuridae</taxon>
        <taxon>Xerinae</taxon>
        <taxon>Marmotini</taxon>
        <taxon>Spermophilus</taxon>
    </lineage>
</organism>
<accession>A0A8C9PYM7</accession>
<reference evidence="1" key="1">
    <citation type="submission" date="2025-08" db="UniProtKB">
        <authorList>
            <consortium name="Ensembl"/>
        </authorList>
    </citation>
    <scope>IDENTIFICATION</scope>
</reference>
<evidence type="ECO:0000313" key="1">
    <source>
        <dbReference type="Ensembl" id="ENSSDAP00000017440.1"/>
    </source>
</evidence>
<dbReference type="Ensembl" id="ENSSDAT00000019870.1">
    <property type="protein sequence ID" value="ENSSDAP00000017440.1"/>
    <property type="gene ID" value="ENSSDAG00000015843.1"/>
</dbReference>
<sequence length="78" mass="8894">LLTLCLEIMIYVYFCCLLHSLQIILQLAVGCLIAICSLPPSSAQVRRINEDQKIICEMWIPEKFYKPLILCCGSCPFL</sequence>